<keyword evidence="1" id="KW-0812">Transmembrane</keyword>
<proteinExistence type="predicted"/>
<evidence type="ECO:0000256" key="1">
    <source>
        <dbReference type="SAM" id="Phobius"/>
    </source>
</evidence>
<dbReference type="EMBL" id="MN739700">
    <property type="protein sequence ID" value="QHT21998.1"/>
    <property type="molecule type" value="Genomic_DNA"/>
</dbReference>
<evidence type="ECO:0000313" key="2">
    <source>
        <dbReference type="EMBL" id="QHT21998.1"/>
    </source>
</evidence>
<accession>A0A6C0DZT2</accession>
<sequence>MSIPTNKEMIKAMFFVAVVVIYKIIKYINRETIKR</sequence>
<feature type="transmembrane region" description="Helical" evidence="1">
    <location>
        <begin position="12"/>
        <end position="29"/>
    </location>
</feature>
<dbReference type="AlphaFoldDB" id="A0A6C0DZT2"/>
<name>A0A6C0DZT2_9ZZZZ</name>
<keyword evidence="1" id="KW-0472">Membrane</keyword>
<reference evidence="2" key="1">
    <citation type="journal article" date="2020" name="Nature">
        <title>Giant virus diversity and host interactions through global metagenomics.</title>
        <authorList>
            <person name="Schulz F."/>
            <person name="Roux S."/>
            <person name="Paez-Espino D."/>
            <person name="Jungbluth S."/>
            <person name="Walsh D.A."/>
            <person name="Denef V.J."/>
            <person name="McMahon K.D."/>
            <person name="Konstantinidis K.T."/>
            <person name="Eloe-Fadrosh E.A."/>
            <person name="Kyrpides N.C."/>
            <person name="Woyke T."/>
        </authorList>
    </citation>
    <scope>NUCLEOTIDE SEQUENCE</scope>
    <source>
        <strain evidence="2">GVMAG-M-3300023179-103</strain>
    </source>
</reference>
<protein>
    <submittedName>
        <fullName evidence="2">Uncharacterized protein</fullName>
    </submittedName>
</protein>
<keyword evidence="1" id="KW-1133">Transmembrane helix</keyword>
<organism evidence="2">
    <name type="scientific">viral metagenome</name>
    <dbReference type="NCBI Taxonomy" id="1070528"/>
    <lineage>
        <taxon>unclassified sequences</taxon>
        <taxon>metagenomes</taxon>
        <taxon>organismal metagenomes</taxon>
    </lineage>
</organism>